<proteinExistence type="predicted"/>
<keyword evidence="1" id="KW-1133">Transmembrane helix</keyword>
<sequence>MPGTFTRGLVAGAAGTTVLTAVTYLDMAIRGRPASTAPERTVDALAAVAGAQVPGRGRVLEDRRTALGALAGIGTGLATGVLASVARSAGIRLPGPVGAVATGATAMAACDIPIAVLGVGDPRTWSRADWLADAVPHLAYGATVHGIVSAVRTDRERAVPRGAASAGLTLRSAALGVAAGSRAALGFAGPTLTAPTKPGRLGGSSVPARALAAAALVGELVADKSPDTPDRTEPGGLVPRLVGATAGATRLAERERANAALPAAAAGVGAVAGAFGGLAWRRWASTRLPDLSAALVEDGVALALAALACLPGRNRRPLAVVPG</sequence>
<dbReference type="OrthoDB" id="4569917at2"/>
<dbReference type="RefSeq" id="WP_091939076.1">
    <property type="nucleotide sequence ID" value="NZ_FOEE01000001.1"/>
</dbReference>
<feature type="transmembrane region" description="Helical" evidence="1">
    <location>
        <begin position="6"/>
        <end position="25"/>
    </location>
</feature>
<keyword evidence="3" id="KW-1185">Reference proteome</keyword>
<feature type="transmembrane region" description="Helical" evidence="1">
    <location>
        <begin position="259"/>
        <end position="279"/>
    </location>
</feature>
<keyword evidence="1" id="KW-0812">Transmembrane</keyword>
<name>A0A1H8PEK6_9ACTN</name>
<gene>
    <name evidence="2" type="ORF">SAMN05660991_00122</name>
</gene>
<keyword evidence="1" id="KW-0472">Membrane</keyword>
<dbReference type="EMBL" id="FOEE01000001">
    <property type="protein sequence ID" value="SEO40078.1"/>
    <property type="molecule type" value="Genomic_DNA"/>
</dbReference>
<evidence type="ECO:0000313" key="3">
    <source>
        <dbReference type="Proteomes" id="UP000198960"/>
    </source>
</evidence>
<reference evidence="3" key="1">
    <citation type="submission" date="2016-10" db="EMBL/GenBank/DDBJ databases">
        <authorList>
            <person name="Varghese N."/>
            <person name="Submissions S."/>
        </authorList>
    </citation>
    <scope>NUCLEOTIDE SEQUENCE [LARGE SCALE GENOMIC DNA]</scope>
    <source>
        <strain evidence="3">DSM 45413</strain>
    </source>
</reference>
<feature type="transmembrane region" description="Helical" evidence="1">
    <location>
        <begin position="66"/>
        <end position="86"/>
    </location>
</feature>
<dbReference type="Proteomes" id="UP000198960">
    <property type="component" value="Unassembled WGS sequence"/>
</dbReference>
<dbReference type="AlphaFoldDB" id="A0A1H8PEK6"/>
<dbReference type="STRING" id="673521.SAMN05660991_00122"/>
<accession>A0A1H8PEK6</accession>
<feature type="transmembrane region" description="Helical" evidence="1">
    <location>
        <begin position="98"/>
        <end position="119"/>
    </location>
</feature>
<evidence type="ECO:0008006" key="4">
    <source>
        <dbReference type="Google" id="ProtNLM"/>
    </source>
</evidence>
<evidence type="ECO:0000256" key="1">
    <source>
        <dbReference type="SAM" id="Phobius"/>
    </source>
</evidence>
<organism evidence="2 3">
    <name type="scientific">Trujillonella endophytica</name>
    <dbReference type="NCBI Taxonomy" id="673521"/>
    <lineage>
        <taxon>Bacteria</taxon>
        <taxon>Bacillati</taxon>
        <taxon>Actinomycetota</taxon>
        <taxon>Actinomycetes</taxon>
        <taxon>Geodermatophilales</taxon>
        <taxon>Geodermatophilaceae</taxon>
        <taxon>Trujillonella</taxon>
    </lineage>
</organism>
<evidence type="ECO:0000313" key="2">
    <source>
        <dbReference type="EMBL" id="SEO40078.1"/>
    </source>
</evidence>
<protein>
    <recommendedName>
        <fullName evidence="4">DUF4126 domain-containing protein</fullName>
    </recommendedName>
</protein>